<evidence type="ECO:0000313" key="3">
    <source>
        <dbReference type="Proteomes" id="UP001189429"/>
    </source>
</evidence>
<name>A0ABN9R6A5_9DINO</name>
<sequence length="234" mass="26375">HVKRNVREEANASDGTSLGRRLQKTSLKPRIIDIMETAAKLHSTVHFSTMMRHTVSRLLDPRDWAEPAMGAHMRDLTCDFTQEYATAEWRAGVDAMPAGLTSYASNAKECRWRWGKATFPKGFQRQPPADMMLRFSNTAGPWSSRGEFRGMYKPAVTDPPLPALLDRRARVQSPRQPVDIDGPSEEEGVQHDVLTAVKMRAHLKKHGPDSCFKHIRAQIGFVVDGRQLVAEHVH</sequence>
<evidence type="ECO:0008006" key="4">
    <source>
        <dbReference type="Google" id="ProtNLM"/>
    </source>
</evidence>
<organism evidence="2 3">
    <name type="scientific">Prorocentrum cordatum</name>
    <dbReference type="NCBI Taxonomy" id="2364126"/>
    <lineage>
        <taxon>Eukaryota</taxon>
        <taxon>Sar</taxon>
        <taxon>Alveolata</taxon>
        <taxon>Dinophyceae</taxon>
        <taxon>Prorocentrales</taxon>
        <taxon>Prorocentraceae</taxon>
        <taxon>Prorocentrum</taxon>
    </lineage>
</organism>
<gene>
    <name evidence="2" type="ORF">PCOR1329_LOCUS17659</name>
</gene>
<dbReference type="EMBL" id="CAUYUJ010005503">
    <property type="protein sequence ID" value="CAK0813877.1"/>
    <property type="molecule type" value="Genomic_DNA"/>
</dbReference>
<proteinExistence type="predicted"/>
<reference evidence="2" key="1">
    <citation type="submission" date="2023-10" db="EMBL/GenBank/DDBJ databases">
        <authorList>
            <person name="Chen Y."/>
            <person name="Shah S."/>
            <person name="Dougan E. K."/>
            <person name="Thang M."/>
            <person name="Chan C."/>
        </authorList>
    </citation>
    <scope>NUCLEOTIDE SEQUENCE [LARGE SCALE GENOMIC DNA]</scope>
</reference>
<evidence type="ECO:0000256" key="1">
    <source>
        <dbReference type="SAM" id="MobiDB-lite"/>
    </source>
</evidence>
<feature type="region of interest" description="Disordered" evidence="1">
    <location>
        <begin position="1"/>
        <end position="21"/>
    </location>
</feature>
<feature type="non-terminal residue" evidence="2">
    <location>
        <position position="1"/>
    </location>
</feature>
<protein>
    <recommendedName>
        <fullName evidence="4">RNA-directed RNA polymerase</fullName>
    </recommendedName>
</protein>
<feature type="compositionally biased region" description="Basic and acidic residues" evidence="1">
    <location>
        <begin position="1"/>
        <end position="10"/>
    </location>
</feature>
<dbReference type="Proteomes" id="UP001189429">
    <property type="component" value="Unassembled WGS sequence"/>
</dbReference>
<feature type="non-terminal residue" evidence="2">
    <location>
        <position position="234"/>
    </location>
</feature>
<evidence type="ECO:0000313" key="2">
    <source>
        <dbReference type="EMBL" id="CAK0813877.1"/>
    </source>
</evidence>
<accession>A0ABN9R6A5</accession>
<keyword evidence="3" id="KW-1185">Reference proteome</keyword>
<comment type="caution">
    <text evidence="2">The sequence shown here is derived from an EMBL/GenBank/DDBJ whole genome shotgun (WGS) entry which is preliminary data.</text>
</comment>